<feature type="chain" id="PRO_5041426123" description="DUF2219 family protein" evidence="1">
    <location>
        <begin position="30"/>
        <end position="312"/>
    </location>
</feature>
<dbReference type="Pfam" id="PF09982">
    <property type="entry name" value="LpxR"/>
    <property type="match status" value="1"/>
</dbReference>
<protein>
    <recommendedName>
        <fullName evidence="4">DUF2219 family protein</fullName>
    </recommendedName>
</protein>
<dbReference type="InterPro" id="IPR037107">
    <property type="entry name" value="Put_OMP_sf"/>
</dbReference>
<evidence type="ECO:0000313" key="3">
    <source>
        <dbReference type="Proteomes" id="UP001337723"/>
    </source>
</evidence>
<evidence type="ECO:0008006" key="4">
    <source>
        <dbReference type="Google" id="ProtNLM"/>
    </source>
</evidence>
<dbReference type="EMBL" id="AP027266">
    <property type="protein sequence ID" value="BDW86219.1"/>
    <property type="molecule type" value="Genomic_DNA"/>
</dbReference>
<keyword evidence="1" id="KW-0732">Signal</keyword>
<reference evidence="2 3" key="1">
    <citation type="submission" date="2023-01" db="EMBL/GenBank/DDBJ databases">
        <title>Complete genome sequence of Roseicyclus marinus strain Dej080120_10.</title>
        <authorList>
            <person name="Ueki S."/>
            <person name="Maruyama F."/>
        </authorList>
    </citation>
    <scope>NUCLEOTIDE SEQUENCE [LARGE SCALE GENOMIC DNA]</scope>
    <source>
        <strain evidence="2 3">Dej080120_10</strain>
    </source>
</reference>
<evidence type="ECO:0000313" key="2">
    <source>
        <dbReference type="EMBL" id="BDW86219.1"/>
    </source>
</evidence>
<accession>A0AA48KJJ2</accession>
<dbReference type="RefSeq" id="WP_338272141.1">
    <property type="nucleotide sequence ID" value="NZ_AP027266.1"/>
</dbReference>
<dbReference type="AlphaFoldDB" id="A0AA48KJJ2"/>
<feature type="signal peptide" evidence="1">
    <location>
        <begin position="1"/>
        <end position="29"/>
    </location>
</feature>
<gene>
    <name evidence="2" type="ORF">MACH21_23960</name>
</gene>
<evidence type="ECO:0000256" key="1">
    <source>
        <dbReference type="SAM" id="SignalP"/>
    </source>
</evidence>
<organism evidence="2 3">
    <name type="scientific">Roseicyclus marinus</name>
    <dbReference type="NCBI Taxonomy" id="2161673"/>
    <lineage>
        <taxon>Bacteria</taxon>
        <taxon>Pseudomonadati</taxon>
        <taxon>Pseudomonadota</taxon>
        <taxon>Alphaproteobacteria</taxon>
        <taxon>Rhodobacterales</taxon>
        <taxon>Roseobacteraceae</taxon>
        <taxon>Roseicyclus</taxon>
    </lineage>
</organism>
<keyword evidence="3" id="KW-1185">Reference proteome</keyword>
<sequence>MVQFNFPLRAACLWLAATASFGSATQALAETPRETIGTMALFTNDTLGDRQDRWRTGAFSYSVIRAPGWDGALPSTPFSVMEYRFRGEAISPDNTRNPARGDRLYAGTLWVGAHTHYNLTGYDITAGADIAVTGEQSGVRRFQAGLHDLFSMSRVGLENYQVEDGVYLHGTLEIARPLSWQNGEFRPFVELQGGVETLARAGFDLTFGSLGQSGLRTRDPITGQRIGAVTGIEDQGGWSFLLGADTAYVESSIFLPEDRGFRAEEDRHRARFGVNYGLGLTNIFYGVTWTSEEFVGQPESQAIGSLSFDIRF</sequence>
<dbReference type="KEGG" id="rmai:MACH21_23960"/>
<dbReference type="InterPro" id="IPR018707">
    <property type="entry name" value="LpxR"/>
</dbReference>
<dbReference type="Proteomes" id="UP001337723">
    <property type="component" value="Chromosome"/>
</dbReference>
<proteinExistence type="predicted"/>
<name>A0AA48KJJ2_9RHOB</name>
<dbReference type="Gene3D" id="2.40.128.140">
    <property type="entry name" value="Outer membrane protein"/>
    <property type="match status" value="1"/>
</dbReference>